<proteinExistence type="predicted"/>
<evidence type="ECO:0000313" key="2">
    <source>
        <dbReference type="Proteomes" id="UP001058074"/>
    </source>
</evidence>
<dbReference type="Proteomes" id="UP001058074">
    <property type="component" value="Unassembled WGS sequence"/>
</dbReference>
<protein>
    <submittedName>
        <fullName evidence="1">Uncharacterized protein</fullName>
    </submittedName>
</protein>
<evidence type="ECO:0000313" key="1">
    <source>
        <dbReference type="EMBL" id="GKX68228.1"/>
    </source>
</evidence>
<accession>A0ACB5RGT0</accession>
<gene>
    <name evidence="1" type="ORF">rsdtw13_34860</name>
</gene>
<reference evidence="1" key="1">
    <citation type="journal article" date="2025" name="Int. J. Syst. Evol. Microbiol.">
        <title>Inconstantimicrobium mannanitabidum sp. nov., a novel member of the family Clostridiaceae isolated from anoxic soil under the treatment of reductive soil disinfestation.</title>
        <authorList>
            <person name="Ueki A."/>
            <person name="Tonouchi A."/>
            <person name="Honma S."/>
            <person name="Kaku N."/>
            <person name="Ueki K."/>
        </authorList>
    </citation>
    <scope>NUCLEOTIDE SEQUENCE</scope>
    <source>
        <strain evidence="1">TW13</strain>
    </source>
</reference>
<name>A0ACB5RGT0_9CLOT</name>
<comment type="caution">
    <text evidence="1">The sequence shown here is derived from an EMBL/GenBank/DDBJ whole genome shotgun (WGS) entry which is preliminary data.</text>
</comment>
<organism evidence="1 2">
    <name type="scientific">Inconstantimicrobium mannanitabidum</name>
    <dbReference type="NCBI Taxonomy" id="1604901"/>
    <lineage>
        <taxon>Bacteria</taxon>
        <taxon>Bacillati</taxon>
        <taxon>Bacillota</taxon>
        <taxon>Clostridia</taxon>
        <taxon>Eubacteriales</taxon>
        <taxon>Clostridiaceae</taxon>
        <taxon>Inconstantimicrobium</taxon>
    </lineage>
</organism>
<dbReference type="EMBL" id="BROD01000001">
    <property type="protein sequence ID" value="GKX68228.1"/>
    <property type="molecule type" value="Genomic_DNA"/>
</dbReference>
<sequence length="123" mass="14593">MLLSDFGYKEDKSANINFYKSILATRTTCSEENSNNTLSYTVFQSKYSWVMDIQKKERLMRFNKLGIYKIQHSVNIPSNIEIFTYDDKKSFVLVSKDKIVDINRSFYYTSDQEFLDKVCKKLF</sequence>
<keyword evidence="2" id="KW-1185">Reference proteome</keyword>